<dbReference type="PANTHER" id="PTHR43405">
    <property type="entry name" value="GLYCOSYL HYDROLASE DIGH"/>
    <property type="match status" value="1"/>
</dbReference>
<dbReference type="KEGG" id="ddb:E7747_13790"/>
<gene>
    <name evidence="3" type="ORF">E7747_13790</name>
</gene>
<organism evidence="3 4">
    <name type="scientific">Duncaniella dubosii</name>
    <dbReference type="NCBI Taxonomy" id="2518971"/>
    <lineage>
        <taxon>Bacteria</taxon>
        <taxon>Pseudomonadati</taxon>
        <taxon>Bacteroidota</taxon>
        <taxon>Bacteroidia</taxon>
        <taxon>Bacteroidales</taxon>
        <taxon>Muribaculaceae</taxon>
        <taxon>Duncaniella</taxon>
    </lineage>
</organism>
<evidence type="ECO:0000259" key="2">
    <source>
        <dbReference type="Pfam" id="PF02638"/>
    </source>
</evidence>
<dbReference type="AlphaFoldDB" id="A0A4P7W5B2"/>
<dbReference type="SUPFAM" id="SSF51445">
    <property type="entry name" value="(Trans)glycosidases"/>
    <property type="match status" value="1"/>
</dbReference>
<dbReference type="InterPro" id="IPR017853">
    <property type="entry name" value="GH"/>
</dbReference>
<proteinExistence type="predicted"/>
<feature type="domain" description="Glycosyl hydrolase-like 10" evidence="2">
    <location>
        <begin position="34"/>
        <end position="222"/>
    </location>
</feature>
<dbReference type="EMBL" id="CP039396">
    <property type="protein sequence ID" value="QCD43254.1"/>
    <property type="molecule type" value="Genomic_DNA"/>
</dbReference>
<evidence type="ECO:0000313" key="4">
    <source>
        <dbReference type="Proteomes" id="UP000297149"/>
    </source>
</evidence>
<accession>A0A4P7W5B2</accession>
<dbReference type="Pfam" id="PF02638">
    <property type="entry name" value="GHL10"/>
    <property type="match status" value="1"/>
</dbReference>
<sequence>MVKNISIRLFFIFSLMVSAGVCALPVWGGSPKREMRGVWLATVWGIDWPSVTGTTPAIQRKQKAEMMELLDRCEKMNLTSVFFQVRGMADVMYDSKLEPWSSFISGKRGISPGWDPLEFVVNECHKRGLECYAWVNPFRWSAGTNYDSDIDRKWKDQGWLLSYGKYTVFNPGIEEVREHIVNICREIVTGYAVDGLVFDDYFYPNRIPETSDAPDYALWQEQSPWMSFGTGEGLTCIKRWPIYIACFLIRVLMLDSESRRPVLPESRIHLPINGECCRVGLRLTIGNIKKSIQTLSAGFTSRL</sequence>
<keyword evidence="4" id="KW-1185">Reference proteome</keyword>
<name>A0A4P7W5B2_9BACT</name>
<dbReference type="InterPro" id="IPR052177">
    <property type="entry name" value="Divisome_Glycosyl_Hydrolase"/>
</dbReference>
<keyword evidence="1" id="KW-0732">Signal</keyword>
<evidence type="ECO:0000313" key="3">
    <source>
        <dbReference type="EMBL" id="QCD43254.1"/>
    </source>
</evidence>
<protein>
    <recommendedName>
        <fullName evidence="2">Glycosyl hydrolase-like 10 domain-containing protein</fullName>
    </recommendedName>
</protein>
<dbReference type="InterPro" id="IPR003790">
    <property type="entry name" value="GHL10"/>
</dbReference>
<dbReference type="Proteomes" id="UP000297149">
    <property type="component" value="Chromosome"/>
</dbReference>
<reference evidence="4" key="1">
    <citation type="submission" date="2019-02" db="EMBL/GenBank/DDBJ databases">
        <title>Isolation and identification of novel species under the genus Muribaculum.</title>
        <authorList>
            <person name="Miyake S."/>
            <person name="Ding Y."/>
            <person name="Low A."/>
            <person name="Soh M."/>
            <person name="Seedorf H."/>
        </authorList>
    </citation>
    <scope>NUCLEOTIDE SEQUENCE [LARGE SCALE GENOMIC DNA]</scope>
    <source>
        <strain evidence="4">H5</strain>
    </source>
</reference>
<evidence type="ECO:0000256" key="1">
    <source>
        <dbReference type="ARBA" id="ARBA00022729"/>
    </source>
</evidence>
<dbReference type="Gene3D" id="3.20.20.80">
    <property type="entry name" value="Glycosidases"/>
    <property type="match status" value="1"/>
</dbReference>
<dbReference type="PANTHER" id="PTHR43405:SF1">
    <property type="entry name" value="GLYCOSYL HYDROLASE DIGH"/>
    <property type="match status" value="1"/>
</dbReference>